<dbReference type="VEuPathDB" id="MicrosporidiaDB:H312_01873"/>
<dbReference type="Pfam" id="PF06978">
    <property type="entry name" value="POP1_N"/>
    <property type="match status" value="1"/>
</dbReference>
<feature type="domain" description="Pop1 N-terminal" evidence="1">
    <location>
        <begin position="10"/>
        <end position="53"/>
    </location>
</feature>
<dbReference type="Proteomes" id="UP000030655">
    <property type="component" value="Unassembled WGS sequence"/>
</dbReference>
<protein>
    <recommendedName>
        <fullName evidence="1">Pop1 N-terminal domain-containing protein</fullName>
    </recommendedName>
</protein>
<sequence>MDKEINPIEFIEARSKEIILLEESLDKKRKKTQLYQRVPFFMRRRTSSYKHKKKKTKRKTPFLVSYIGKRFFTVNNFPLRRRLKSQKFIYKSKKTFLFYEFVYENYFIFEMFNEKRSSFDDSLLMHELSDTNVKDILVSDEFNDEIIKFDESKELYFIYHNKLICHKKNLSKLLFLKDLCLISIEEMFRLCIERMLVSKYINVLHSDYSYFEKLIYKNDLLKNERRPLSKRVRIDKFIIKDYKYCCYFEVIKGNVKMNDSVIFNEEMVGHVLRIEYCYSVGRKRGICWLLSLYDNLSIINFCNKIVEIKIIKVIEKNEFNKI</sequence>
<organism evidence="2 3">
    <name type="scientific">Anncaliia algerae PRA339</name>
    <dbReference type="NCBI Taxonomy" id="1288291"/>
    <lineage>
        <taxon>Eukaryota</taxon>
        <taxon>Fungi</taxon>
        <taxon>Fungi incertae sedis</taxon>
        <taxon>Microsporidia</taxon>
        <taxon>Tubulinosematoidea</taxon>
        <taxon>Tubulinosematidae</taxon>
        <taxon>Anncaliia</taxon>
    </lineage>
</organism>
<dbReference type="OrthoDB" id="442863at2759"/>
<reference evidence="3" key="1">
    <citation type="submission" date="2013-02" db="EMBL/GenBank/DDBJ databases">
        <authorList>
            <consortium name="The Broad Institute Genome Sequencing Platform"/>
            <person name="Cuomo C."/>
            <person name="Becnel J."/>
            <person name="Sanscrainte N."/>
            <person name="Walker B."/>
            <person name="Young S.K."/>
            <person name="Zeng Q."/>
            <person name="Gargeya S."/>
            <person name="Fitzgerald M."/>
            <person name="Haas B."/>
            <person name="Abouelleil A."/>
            <person name="Alvarado L."/>
            <person name="Arachchi H.M."/>
            <person name="Berlin A.M."/>
            <person name="Chapman S.B."/>
            <person name="Dewar J."/>
            <person name="Goldberg J."/>
            <person name="Griggs A."/>
            <person name="Gujja S."/>
            <person name="Hansen M."/>
            <person name="Howarth C."/>
            <person name="Imamovic A."/>
            <person name="Larimer J."/>
            <person name="McCowan C."/>
            <person name="Murphy C."/>
            <person name="Neiman D."/>
            <person name="Pearson M."/>
            <person name="Priest M."/>
            <person name="Roberts A."/>
            <person name="Saif S."/>
            <person name="Shea T."/>
            <person name="Sisk P."/>
            <person name="Sykes S."/>
            <person name="Wortman J."/>
            <person name="Nusbaum C."/>
            <person name="Birren B."/>
        </authorList>
    </citation>
    <scope>NUCLEOTIDE SEQUENCE [LARGE SCALE GENOMIC DNA]</scope>
    <source>
        <strain evidence="3">PRA339</strain>
    </source>
</reference>
<reference evidence="2 3" key="2">
    <citation type="submission" date="2014-03" db="EMBL/GenBank/DDBJ databases">
        <title>The Genome Sequence of Anncaliia algerae insect isolate PRA339.</title>
        <authorList>
            <consortium name="The Broad Institute Genome Sequencing Platform"/>
            <consortium name="The Broad Institute Genome Sequencing Center for Infectious Disease"/>
            <person name="Cuomo C."/>
            <person name="Becnel J."/>
            <person name="Sanscrainte N."/>
            <person name="Walker B."/>
            <person name="Young S.K."/>
            <person name="Zeng Q."/>
            <person name="Gargeya S."/>
            <person name="Fitzgerald M."/>
            <person name="Haas B."/>
            <person name="Abouelleil A."/>
            <person name="Alvarado L."/>
            <person name="Arachchi H.M."/>
            <person name="Berlin A.M."/>
            <person name="Chapman S.B."/>
            <person name="Dewar J."/>
            <person name="Goldberg J."/>
            <person name="Griggs A."/>
            <person name="Gujja S."/>
            <person name="Hansen M."/>
            <person name="Howarth C."/>
            <person name="Imamovic A."/>
            <person name="Larimer J."/>
            <person name="McCowan C."/>
            <person name="Murphy C."/>
            <person name="Neiman D."/>
            <person name="Pearson M."/>
            <person name="Priest M."/>
            <person name="Roberts A."/>
            <person name="Saif S."/>
            <person name="Shea T."/>
            <person name="Sisk P."/>
            <person name="Sykes S."/>
            <person name="Wortman J."/>
            <person name="Nusbaum C."/>
            <person name="Birren B."/>
        </authorList>
    </citation>
    <scope>NUCLEOTIDE SEQUENCE [LARGE SCALE GENOMIC DNA]</scope>
    <source>
        <strain evidence="2 3">PRA339</strain>
    </source>
</reference>
<dbReference type="InterPro" id="IPR009723">
    <property type="entry name" value="Pop1_N"/>
</dbReference>
<proteinExistence type="predicted"/>
<gene>
    <name evidence="2" type="ORF">H312_01873</name>
</gene>
<dbReference type="EMBL" id="KK365166">
    <property type="protein sequence ID" value="KCZ80711.1"/>
    <property type="molecule type" value="Genomic_DNA"/>
</dbReference>
<dbReference type="AlphaFoldDB" id="A0A059F167"/>
<accession>A0A059F167</accession>
<name>A0A059F167_9MICR</name>
<keyword evidence="3" id="KW-1185">Reference proteome</keyword>
<evidence type="ECO:0000313" key="3">
    <source>
        <dbReference type="Proteomes" id="UP000030655"/>
    </source>
</evidence>
<dbReference type="HOGENOM" id="CLU_863238_0_0_1"/>
<evidence type="ECO:0000259" key="1">
    <source>
        <dbReference type="Pfam" id="PF06978"/>
    </source>
</evidence>
<dbReference type="STRING" id="1288291.A0A059F167"/>
<evidence type="ECO:0000313" key="2">
    <source>
        <dbReference type="EMBL" id="KCZ80711.1"/>
    </source>
</evidence>